<feature type="region of interest" description="Disordered" evidence="1">
    <location>
        <begin position="203"/>
        <end position="252"/>
    </location>
</feature>
<feature type="compositionally biased region" description="Basic and acidic residues" evidence="1">
    <location>
        <begin position="243"/>
        <end position="252"/>
    </location>
</feature>
<keyword evidence="3" id="KW-1185">Reference proteome</keyword>
<proteinExistence type="predicted"/>
<sequence>MSQGRYYLAVTIQRGADGARHQLVGASDDTEEMVAIKKRIALLEAQLIRNLRTGNVRKESTSRTTRQEKKESQDTTQADKLVGVFTSAALDWLIGLDPEVKSLWDAVKSSFLRQHAQGEDPVLAAFNELKSYYKQGNKKMKVFDYLKDRFKSNLANAAAIMSKVTSLADGIKKVATDIERSLINDHRTAYMGPIKQEVIKEEVNYQDNRKNGRHNSYGSKSRGFGYRGSGPGGRGSGPGGRGFNDKHKEECK</sequence>
<feature type="region of interest" description="Disordered" evidence="1">
    <location>
        <begin position="56"/>
        <end position="75"/>
    </location>
</feature>
<dbReference type="EMBL" id="LN727311">
    <property type="protein sequence ID" value="CEP12039.1"/>
    <property type="molecule type" value="Genomic_DNA"/>
</dbReference>
<dbReference type="OrthoDB" id="2287348at2759"/>
<name>A0A0B7NAI5_9FUNG</name>
<dbReference type="AlphaFoldDB" id="A0A0B7NAI5"/>
<dbReference type="Proteomes" id="UP000054107">
    <property type="component" value="Unassembled WGS sequence"/>
</dbReference>
<feature type="compositionally biased region" description="Basic and acidic residues" evidence="1">
    <location>
        <begin position="56"/>
        <end position="73"/>
    </location>
</feature>
<evidence type="ECO:0000313" key="2">
    <source>
        <dbReference type="EMBL" id="CEP12039.1"/>
    </source>
</evidence>
<reference evidence="2 3" key="1">
    <citation type="submission" date="2014-09" db="EMBL/GenBank/DDBJ databases">
        <authorList>
            <person name="Ellenberger Sabrina"/>
        </authorList>
    </citation>
    <scope>NUCLEOTIDE SEQUENCE [LARGE SCALE GENOMIC DNA]</scope>
    <source>
        <strain evidence="2 3">CBS 412.66</strain>
    </source>
</reference>
<accession>A0A0B7NAI5</accession>
<organism evidence="2 3">
    <name type="scientific">Parasitella parasitica</name>
    <dbReference type="NCBI Taxonomy" id="35722"/>
    <lineage>
        <taxon>Eukaryota</taxon>
        <taxon>Fungi</taxon>
        <taxon>Fungi incertae sedis</taxon>
        <taxon>Mucoromycota</taxon>
        <taxon>Mucoromycotina</taxon>
        <taxon>Mucoromycetes</taxon>
        <taxon>Mucorales</taxon>
        <taxon>Mucorineae</taxon>
        <taxon>Mucoraceae</taxon>
        <taxon>Parasitella</taxon>
    </lineage>
</organism>
<gene>
    <name evidence="2" type="primary">PARPA_05952.1 scaffold 20345</name>
</gene>
<feature type="compositionally biased region" description="Gly residues" evidence="1">
    <location>
        <begin position="225"/>
        <end position="242"/>
    </location>
</feature>
<evidence type="ECO:0000256" key="1">
    <source>
        <dbReference type="SAM" id="MobiDB-lite"/>
    </source>
</evidence>
<evidence type="ECO:0000313" key="3">
    <source>
        <dbReference type="Proteomes" id="UP000054107"/>
    </source>
</evidence>
<protein>
    <submittedName>
        <fullName evidence="2">Uncharacterized protein</fullName>
    </submittedName>
</protein>